<dbReference type="EMBL" id="AE015927">
    <property type="protein sequence ID" value="AAO35649.1"/>
    <property type="molecule type" value="Genomic_DNA"/>
</dbReference>
<dbReference type="GO" id="GO:0016987">
    <property type="term" value="F:sigma factor activity"/>
    <property type="evidence" value="ECO:0007669"/>
    <property type="project" value="UniProtKB-KW"/>
</dbReference>
<evidence type="ECO:0000256" key="3">
    <source>
        <dbReference type="ARBA" id="ARBA00023125"/>
    </source>
</evidence>
<evidence type="ECO:0000256" key="1">
    <source>
        <dbReference type="ARBA" id="ARBA00023015"/>
    </source>
</evidence>
<keyword evidence="3" id="KW-0238">DNA-binding</keyword>
<dbReference type="GO" id="GO:0003677">
    <property type="term" value="F:DNA binding"/>
    <property type="evidence" value="ECO:0007669"/>
    <property type="project" value="UniProtKB-KW"/>
</dbReference>
<keyword evidence="2" id="KW-0731">Sigma factor</keyword>
<dbReference type="NCBIfam" id="TIGR02937">
    <property type="entry name" value="sigma70-ECF"/>
    <property type="match status" value="1"/>
</dbReference>
<evidence type="ECO:0000313" key="7">
    <source>
        <dbReference type="Proteomes" id="UP000001412"/>
    </source>
</evidence>
<dbReference type="HOGENOM" id="CLU_135530_2_0_9"/>
<keyword evidence="4" id="KW-0804">Transcription</keyword>
<dbReference type="Pfam" id="PF04542">
    <property type="entry name" value="Sigma70_r2"/>
    <property type="match status" value="1"/>
</dbReference>
<dbReference type="AlphaFoldDB" id="Q896E1"/>
<dbReference type="InterPro" id="IPR050813">
    <property type="entry name" value="Sigma-70_Factor"/>
</dbReference>
<dbReference type="Proteomes" id="UP000001412">
    <property type="component" value="Chromosome"/>
</dbReference>
<gene>
    <name evidence="6" type="ordered locus">CTC_01066</name>
</gene>
<keyword evidence="7" id="KW-1185">Reference proteome</keyword>
<evidence type="ECO:0000313" key="6">
    <source>
        <dbReference type="EMBL" id="AAO35649.1"/>
    </source>
</evidence>
<protein>
    <submittedName>
        <fullName evidence="6">RNA polymerase sigma factor</fullName>
    </submittedName>
</protein>
<dbReference type="GO" id="GO:0006352">
    <property type="term" value="P:DNA-templated transcription initiation"/>
    <property type="evidence" value="ECO:0007669"/>
    <property type="project" value="InterPro"/>
</dbReference>
<evidence type="ECO:0000259" key="5">
    <source>
        <dbReference type="PROSITE" id="PS00715"/>
    </source>
</evidence>
<feature type="domain" description="RNA polymerase sigma-70" evidence="5">
    <location>
        <begin position="108"/>
        <end position="121"/>
    </location>
</feature>
<dbReference type="InterPro" id="IPR013325">
    <property type="entry name" value="RNA_pol_sigma_r2"/>
</dbReference>
<dbReference type="InterPro" id="IPR000943">
    <property type="entry name" value="RNA_pol_sigma70"/>
</dbReference>
<dbReference type="InterPro" id="IPR014284">
    <property type="entry name" value="RNA_pol_sigma-70_dom"/>
</dbReference>
<dbReference type="STRING" id="212717.CTC_01066"/>
<dbReference type="PANTHER" id="PTHR30376:SF3">
    <property type="entry name" value="RNA POLYMERASE SIGMA FACTOR RPOH"/>
    <property type="match status" value="1"/>
</dbReference>
<dbReference type="KEGG" id="ctc:CTC_01066"/>
<accession>Q896E1</accession>
<keyword evidence="1" id="KW-0805">Transcription regulation</keyword>
<name>Q896E1_CLOTE</name>
<organism evidence="6 7">
    <name type="scientific">Clostridium tetani (strain Massachusetts / E88)</name>
    <dbReference type="NCBI Taxonomy" id="212717"/>
    <lineage>
        <taxon>Bacteria</taxon>
        <taxon>Bacillati</taxon>
        <taxon>Bacillota</taxon>
        <taxon>Clostridia</taxon>
        <taxon>Eubacteriales</taxon>
        <taxon>Clostridiaceae</taxon>
        <taxon>Clostridium</taxon>
    </lineage>
</organism>
<dbReference type="Gene3D" id="1.20.120.1810">
    <property type="match status" value="1"/>
</dbReference>
<reference evidence="6 7" key="1">
    <citation type="journal article" date="2003" name="Proc. Natl. Acad. Sci. U.S.A.">
        <title>The genome sequence of Clostridium tetani, the causative agent of tetanus disease.</title>
        <authorList>
            <person name="Brueggemann H."/>
            <person name="Baumer S."/>
            <person name="Fricke W.F."/>
            <person name="Wiezer A."/>
            <person name="Liesegang H."/>
            <person name="Decker I."/>
            <person name="Herzberg C."/>
            <person name="Martinez-Arias R."/>
            <person name="Merkl R."/>
            <person name="Henne A."/>
            <person name="Gottschalk G."/>
        </authorList>
    </citation>
    <scope>NUCLEOTIDE SEQUENCE [LARGE SCALE GENOMIC DNA]</scope>
    <source>
        <strain evidence="7">Massachusetts / E88</strain>
    </source>
</reference>
<dbReference type="SUPFAM" id="SSF88946">
    <property type="entry name" value="Sigma2 domain of RNA polymerase sigma factors"/>
    <property type="match status" value="1"/>
</dbReference>
<evidence type="ECO:0000256" key="4">
    <source>
        <dbReference type="ARBA" id="ARBA00023163"/>
    </source>
</evidence>
<dbReference type="PANTHER" id="PTHR30376">
    <property type="entry name" value="SIGMA FACTOR RPOH HEAT SHOCK RELATED"/>
    <property type="match status" value="1"/>
</dbReference>
<evidence type="ECO:0000256" key="2">
    <source>
        <dbReference type="ARBA" id="ARBA00023082"/>
    </source>
</evidence>
<dbReference type="InterPro" id="IPR007627">
    <property type="entry name" value="RNA_pol_sigma70_r2"/>
</dbReference>
<dbReference type="PROSITE" id="PS00715">
    <property type="entry name" value="SIGMA70_1"/>
    <property type="match status" value="1"/>
</dbReference>
<proteinExistence type="predicted"/>
<sequence>MILKENLYKIRTKISLSEYYNNKHYLEGLKVYMFDSIINILGSNILLTAYVTGNNSFPKPLKAEEEKYYLKQLEKGDISAKGVLIERNLRLVAHIVKKYSFPGKDMDDLISIGTIGLIKAIDSFKIDRGTRLATYAAKCIENEILMLIRNNKKTKGEVYLQDPIGIDKEGNEIPWTSYQSRA</sequence>